<sequence length="98" mass="11134">MTLQTPATPSFSYTYLRTLPSIRNRTSLLLSHPTHLKNFTLNLSNLPKATSLVLSLISRDYASPFEIPMHSRWRHFEALPRGAPKDGSEKRIEKVVEG</sequence>
<evidence type="ECO:0000313" key="2">
    <source>
        <dbReference type="Proteomes" id="UP001212841"/>
    </source>
</evidence>
<accession>A0AAD5S303</accession>
<dbReference type="EMBL" id="JADGJD010001623">
    <property type="protein sequence ID" value="KAJ3039628.1"/>
    <property type="molecule type" value="Genomic_DNA"/>
</dbReference>
<gene>
    <name evidence="1" type="ORF">HK097_002791</name>
</gene>
<dbReference type="PANTHER" id="PTHR31687:SF3">
    <property type="entry name" value="PROTEIN URG3"/>
    <property type="match status" value="1"/>
</dbReference>
<proteinExistence type="predicted"/>
<name>A0AAD5S303_9FUNG</name>
<dbReference type="Proteomes" id="UP001212841">
    <property type="component" value="Unassembled WGS sequence"/>
</dbReference>
<protein>
    <submittedName>
        <fullName evidence="1">Uncharacterized protein</fullName>
    </submittedName>
</protein>
<evidence type="ECO:0000313" key="1">
    <source>
        <dbReference type="EMBL" id="KAJ3039628.1"/>
    </source>
</evidence>
<organism evidence="1 2">
    <name type="scientific">Rhizophlyctis rosea</name>
    <dbReference type="NCBI Taxonomy" id="64517"/>
    <lineage>
        <taxon>Eukaryota</taxon>
        <taxon>Fungi</taxon>
        <taxon>Fungi incertae sedis</taxon>
        <taxon>Chytridiomycota</taxon>
        <taxon>Chytridiomycota incertae sedis</taxon>
        <taxon>Chytridiomycetes</taxon>
        <taxon>Rhizophlyctidales</taxon>
        <taxon>Rhizophlyctidaceae</taxon>
        <taxon>Rhizophlyctis</taxon>
    </lineage>
</organism>
<keyword evidence="2" id="KW-1185">Reference proteome</keyword>
<dbReference type="PANTHER" id="PTHR31687">
    <property type="match status" value="1"/>
</dbReference>
<dbReference type="InterPro" id="IPR012469">
    <property type="entry name" value="DUF1688"/>
</dbReference>
<dbReference type="AlphaFoldDB" id="A0AAD5S303"/>
<reference evidence="1" key="1">
    <citation type="submission" date="2020-05" db="EMBL/GenBank/DDBJ databases">
        <title>Phylogenomic resolution of chytrid fungi.</title>
        <authorList>
            <person name="Stajich J.E."/>
            <person name="Amses K."/>
            <person name="Simmons R."/>
            <person name="Seto K."/>
            <person name="Myers J."/>
            <person name="Bonds A."/>
            <person name="Quandt C.A."/>
            <person name="Barry K."/>
            <person name="Liu P."/>
            <person name="Grigoriev I."/>
            <person name="Longcore J.E."/>
            <person name="James T.Y."/>
        </authorList>
    </citation>
    <scope>NUCLEOTIDE SEQUENCE</scope>
    <source>
        <strain evidence="1">JEL0318</strain>
    </source>
</reference>
<dbReference type="Pfam" id="PF07958">
    <property type="entry name" value="DUF1688"/>
    <property type="match status" value="1"/>
</dbReference>
<comment type="caution">
    <text evidence="1">The sequence shown here is derived from an EMBL/GenBank/DDBJ whole genome shotgun (WGS) entry which is preliminary data.</text>
</comment>
<feature type="non-terminal residue" evidence="1">
    <location>
        <position position="98"/>
    </location>
</feature>